<dbReference type="PANTHER" id="PTHR30404:SF0">
    <property type="entry name" value="N-ACETYLMURAMOYL-L-ALANINE AMIDASE AMIC"/>
    <property type="match status" value="1"/>
</dbReference>
<dbReference type="InterPro" id="IPR050695">
    <property type="entry name" value="N-acetylmuramoyl_amidase_3"/>
</dbReference>
<evidence type="ECO:0000313" key="6">
    <source>
        <dbReference type="EMBL" id="WED65823.1"/>
    </source>
</evidence>
<evidence type="ECO:0000256" key="3">
    <source>
        <dbReference type="ARBA" id="ARBA00022801"/>
    </source>
</evidence>
<accession>A0AAF0CPT0</accession>
<dbReference type="Proteomes" id="UP001218638">
    <property type="component" value="Chromosome"/>
</dbReference>
<sequence>MGATRGRMRVGGFARLMVVGVMLCGGAIFSSQAWADDFIAVGDQPTVLVGDVAYLDADRFFSRYGLSSKGGAKADAWTFSSAWTTIELNADSRECRFNEQRVFLGSGVIKREQGLWIDRVDAEKLFAPLLKAATYAASVRPVRKIVIDAGHGGKDGGTRHAERKLNEKTFTLDVAERLGAILDQQGYEVVFTRTRDEYIGLKERAMFARAAQPDVFVSLHFNAAGRAAVKGVETYVLTPRHQRSTSSAASDASDHNVESGNATDPWNVLLGYEIHRALGKQLGAPDRGLKRARFAVLRLAECPAVLVEAGYLSNDQEAQKIATPAYRSEIAQAVATGIVAYANTVLSVLPRP</sequence>
<proteinExistence type="predicted"/>
<keyword evidence="7" id="KW-1185">Reference proteome</keyword>
<dbReference type="SMART" id="SM00646">
    <property type="entry name" value="Ami_3"/>
    <property type="match status" value="1"/>
</dbReference>
<dbReference type="PANTHER" id="PTHR30404">
    <property type="entry name" value="N-ACETYLMURAMOYL-L-ALANINE AMIDASE"/>
    <property type="match status" value="1"/>
</dbReference>
<protein>
    <recommendedName>
        <fullName evidence="2">N-acetylmuramoyl-L-alanine amidase</fullName>
        <ecNumber evidence="2">3.5.1.28</ecNumber>
    </recommendedName>
</protein>
<dbReference type="RefSeq" id="WP_330930353.1">
    <property type="nucleotide sequence ID" value="NZ_CP119075.1"/>
</dbReference>
<dbReference type="InterPro" id="IPR002508">
    <property type="entry name" value="MurNAc-LAA_cat"/>
</dbReference>
<dbReference type="GO" id="GO:0008745">
    <property type="term" value="F:N-acetylmuramoyl-L-alanine amidase activity"/>
    <property type="evidence" value="ECO:0007669"/>
    <property type="project" value="UniProtKB-EC"/>
</dbReference>
<keyword evidence="3" id="KW-0378">Hydrolase</keyword>
<dbReference type="Pfam" id="PF01520">
    <property type="entry name" value="Amidase_3"/>
    <property type="match status" value="1"/>
</dbReference>
<organism evidence="6 7">
    <name type="scientific">Synoicihabitans lomoniglobus</name>
    <dbReference type="NCBI Taxonomy" id="2909285"/>
    <lineage>
        <taxon>Bacteria</taxon>
        <taxon>Pseudomonadati</taxon>
        <taxon>Verrucomicrobiota</taxon>
        <taxon>Opitutia</taxon>
        <taxon>Opitutales</taxon>
        <taxon>Opitutaceae</taxon>
        <taxon>Synoicihabitans</taxon>
    </lineage>
</organism>
<evidence type="ECO:0000256" key="4">
    <source>
        <dbReference type="SAM" id="MobiDB-lite"/>
    </source>
</evidence>
<name>A0AAF0CPT0_9BACT</name>
<dbReference type="Gene3D" id="3.40.630.40">
    <property type="entry name" value="Zn-dependent exopeptidases"/>
    <property type="match status" value="1"/>
</dbReference>
<feature type="region of interest" description="Disordered" evidence="4">
    <location>
        <begin position="241"/>
        <end position="260"/>
    </location>
</feature>
<dbReference type="AlphaFoldDB" id="A0AAF0CPT0"/>
<evidence type="ECO:0000256" key="1">
    <source>
        <dbReference type="ARBA" id="ARBA00001561"/>
    </source>
</evidence>
<dbReference type="EC" id="3.5.1.28" evidence="2"/>
<dbReference type="SUPFAM" id="SSF53187">
    <property type="entry name" value="Zn-dependent exopeptidases"/>
    <property type="match status" value="1"/>
</dbReference>
<evidence type="ECO:0000256" key="2">
    <source>
        <dbReference type="ARBA" id="ARBA00011901"/>
    </source>
</evidence>
<comment type="catalytic activity">
    <reaction evidence="1">
        <text>Hydrolyzes the link between N-acetylmuramoyl residues and L-amino acid residues in certain cell-wall glycopeptides.</text>
        <dbReference type="EC" id="3.5.1.28"/>
    </reaction>
</comment>
<dbReference type="CDD" id="cd02696">
    <property type="entry name" value="MurNAc-LAA"/>
    <property type="match status" value="1"/>
</dbReference>
<evidence type="ECO:0000313" key="7">
    <source>
        <dbReference type="Proteomes" id="UP001218638"/>
    </source>
</evidence>
<gene>
    <name evidence="6" type="ORF">PXH66_03045</name>
</gene>
<feature type="domain" description="MurNAc-LAA" evidence="5">
    <location>
        <begin position="205"/>
        <end position="339"/>
    </location>
</feature>
<dbReference type="GO" id="GO:0009253">
    <property type="term" value="P:peptidoglycan catabolic process"/>
    <property type="evidence" value="ECO:0007669"/>
    <property type="project" value="InterPro"/>
</dbReference>
<dbReference type="KEGG" id="slom:PXH66_03045"/>
<reference evidence="6" key="1">
    <citation type="submission" date="2023-03" db="EMBL/GenBank/DDBJ databases">
        <title>Lomoglobus Profundus gen. nov., sp. nov., a novel member of the phylum Verrucomicrobia, isolated from deep-marine sediment of South China Sea.</title>
        <authorList>
            <person name="Ahmad T."/>
            <person name="Ishaq S.E."/>
            <person name="Wang F."/>
        </authorList>
    </citation>
    <scope>NUCLEOTIDE SEQUENCE</scope>
    <source>
        <strain evidence="6">LMO-M01</strain>
    </source>
</reference>
<dbReference type="GO" id="GO:0030288">
    <property type="term" value="C:outer membrane-bounded periplasmic space"/>
    <property type="evidence" value="ECO:0007669"/>
    <property type="project" value="TreeGrafter"/>
</dbReference>
<evidence type="ECO:0000259" key="5">
    <source>
        <dbReference type="SMART" id="SM00646"/>
    </source>
</evidence>
<dbReference type="EMBL" id="CP119075">
    <property type="protein sequence ID" value="WED65823.1"/>
    <property type="molecule type" value="Genomic_DNA"/>
</dbReference>